<sequence length="72" mass="8673">MKRRFFYADENRGKMNKSHEQKLLQSLYNFHPQSCYISSHIYTLYELQDSLEDIKSGKCADSEESSKWKQKF</sequence>
<accession>A0A9N9A0X5</accession>
<evidence type="ECO:0000313" key="2">
    <source>
        <dbReference type="Proteomes" id="UP000789706"/>
    </source>
</evidence>
<evidence type="ECO:0000313" key="1">
    <source>
        <dbReference type="EMBL" id="CAG8515128.1"/>
    </source>
</evidence>
<reference evidence="1" key="1">
    <citation type="submission" date="2021-06" db="EMBL/GenBank/DDBJ databases">
        <authorList>
            <person name="Kallberg Y."/>
            <person name="Tangrot J."/>
            <person name="Rosling A."/>
        </authorList>
    </citation>
    <scope>NUCLEOTIDE SEQUENCE</scope>
    <source>
        <strain evidence="1">AZ414A</strain>
    </source>
</reference>
<proteinExistence type="predicted"/>
<dbReference type="Proteomes" id="UP000789706">
    <property type="component" value="Unassembled WGS sequence"/>
</dbReference>
<protein>
    <submittedName>
        <fullName evidence="1">4199_t:CDS:1</fullName>
    </submittedName>
</protein>
<keyword evidence="2" id="KW-1185">Reference proteome</keyword>
<comment type="caution">
    <text evidence="1">The sequence shown here is derived from an EMBL/GenBank/DDBJ whole genome shotgun (WGS) entry which is preliminary data.</text>
</comment>
<name>A0A9N9A0X5_9GLOM</name>
<organism evidence="1 2">
    <name type="scientific">Diversispora eburnea</name>
    <dbReference type="NCBI Taxonomy" id="1213867"/>
    <lineage>
        <taxon>Eukaryota</taxon>
        <taxon>Fungi</taxon>
        <taxon>Fungi incertae sedis</taxon>
        <taxon>Mucoromycota</taxon>
        <taxon>Glomeromycotina</taxon>
        <taxon>Glomeromycetes</taxon>
        <taxon>Diversisporales</taxon>
        <taxon>Diversisporaceae</taxon>
        <taxon>Diversispora</taxon>
    </lineage>
</organism>
<dbReference type="EMBL" id="CAJVPK010000474">
    <property type="protein sequence ID" value="CAG8515128.1"/>
    <property type="molecule type" value="Genomic_DNA"/>
</dbReference>
<dbReference type="AlphaFoldDB" id="A0A9N9A0X5"/>
<dbReference type="OrthoDB" id="10359513at2759"/>
<gene>
    <name evidence="1" type="ORF">DEBURN_LOCUS5377</name>
</gene>